<reference evidence="11" key="1">
    <citation type="submission" date="2014-01" db="EMBL/GenBank/DDBJ databases">
        <title>The genome of the white-rot fungus Pycnoporus cinnabarinus: a basidiomycete model with a versatile arsenal for lignocellulosic biomass breakdown.</title>
        <authorList>
            <person name="Levasseur A."/>
            <person name="Lomascolo A."/>
            <person name="Ruiz-Duenas F.J."/>
            <person name="Uzan E."/>
            <person name="Piumi F."/>
            <person name="Kues U."/>
            <person name="Ram A.F.J."/>
            <person name="Murat C."/>
            <person name="Haon M."/>
            <person name="Benoit I."/>
            <person name="Arfi Y."/>
            <person name="Chevret D."/>
            <person name="Drula E."/>
            <person name="Kwon M.J."/>
            <person name="Gouret P."/>
            <person name="Lesage-Meessen L."/>
            <person name="Lombard V."/>
            <person name="Mariette J."/>
            <person name="Noirot C."/>
            <person name="Park J."/>
            <person name="Patyshakuliyeva A."/>
            <person name="Wieneger R.A.B."/>
            <person name="Wosten H.A.B."/>
            <person name="Martin F."/>
            <person name="Coutinho P.M."/>
            <person name="de Vries R."/>
            <person name="Martinez A.T."/>
            <person name="Klopp C."/>
            <person name="Pontarotti P."/>
            <person name="Henrissat B."/>
            <person name="Record E."/>
        </authorList>
    </citation>
    <scope>NUCLEOTIDE SEQUENCE [LARGE SCALE GENOMIC DNA]</scope>
    <source>
        <strain evidence="11">BRFM137</strain>
    </source>
</reference>
<gene>
    <name evidence="11" type="ORF">BN946_scf184945.g15</name>
</gene>
<dbReference type="PANTHER" id="PTHR14467:SF0">
    <property type="entry name" value="PROTEIN ARV1"/>
    <property type="match status" value="1"/>
</dbReference>
<keyword evidence="9" id="KW-0472">Membrane</keyword>
<dbReference type="OMA" id="VIRWTHI"/>
<dbReference type="PANTHER" id="PTHR14467">
    <property type="entry name" value="ARV1"/>
    <property type="match status" value="1"/>
</dbReference>
<accession>A0A060SR73</accession>
<dbReference type="GO" id="GO:0016125">
    <property type="term" value="P:sterol metabolic process"/>
    <property type="evidence" value="ECO:0007669"/>
    <property type="project" value="UniProtKB-UniRule"/>
</dbReference>
<keyword evidence="5 10" id="KW-0256">Endoplasmic reticulum</keyword>
<keyword evidence="4" id="KW-0812">Transmembrane</keyword>
<keyword evidence="10" id="KW-0746">Sphingolipid metabolism</keyword>
<dbReference type="STRING" id="5643.A0A060SR73"/>
<dbReference type="GO" id="GO:0000139">
    <property type="term" value="C:Golgi membrane"/>
    <property type="evidence" value="ECO:0007669"/>
    <property type="project" value="UniProtKB-SubCell"/>
</dbReference>
<comment type="function">
    <text evidence="10">Regulates also the sphingolipid metabolism.</text>
</comment>
<dbReference type="AlphaFoldDB" id="A0A060SR73"/>
<evidence type="ECO:0000256" key="5">
    <source>
        <dbReference type="ARBA" id="ARBA00022824"/>
    </source>
</evidence>
<keyword evidence="3 10" id="KW-0813">Transport</keyword>
<sequence>MLIWLRASAATQTACHAFADPYVEHDTLTLLLDLILLKRDVYRHLLYNRGLGARKAGGKAPADQVHSMRSTGQVKHSELQVSFLVQMVAHPPVGKRPDLRRCVYAPNYFLCKARAHRHRQSYRWTHISSSQPGDTSEMATWNRAAIEGFVRIFVGCFFGMGVFLGQPAPQLRHMSNASLYWSRALPETVAFHAGVVLACYAVLKLLPSPRAPVSGIREQFRYSHIPLTLFYSSLTKLFLLFCLSIWRPDAAKTHAGGAQAKPRLHPNATTFSHPVIVRALELLDEDKLDREWVVRNVLGGMSAGFGLRGTGLQRNIRMLTMLSLLSSRQVVLDCHPLLTTMIIVTGWLVKTAVANLVSGWVGTGLGVDDKAAGEMWLAYSIP</sequence>
<evidence type="ECO:0000256" key="6">
    <source>
        <dbReference type="ARBA" id="ARBA00022989"/>
    </source>
</evidence>
<evidence type="ECO:0000256" key="3">
    <source>
        <dbReference type="ARBA" id="ARBA00022448"/>
    </source>
</evidence>
<organism evidence="11 12">
    <name type="scientific">Pycnoporus cinnabarinus</name>
    <name type="common">Cinnabar-red polypore</name>
    <name type="synonym">Trametes cinnabarina</name>
    <dbReference type="NCBI Taxonomy" id="5643"/>
    <lineage>
        <taxon>Eukaryota</taxon>
        <taxon>Fungi</taxon>
        <taxon>Dikarya</taxon>
        <taxon>Basidiomycota</taxon>
        <taxon>Agaricomycotina</taxon>
        <taxon>Agaricomycetes</taxon>
        <taxon>Polyporales</taxon>
        <taxon>Polyporaceae</taxon>
        <taxon>Trametes</taxon>
    </lineage>
</organism>
<dbReference type="GO" id="GO:0032366">
    <property type="term" value="P:intracellular sterol transport"/>
    <property type="evidence" value="ECO:0007669"/>
    <property type="project" value="UniProtKB-UniRule"/>
</dbReference>
<dbReference type="GO" id="GO:0097036">
    <property type="term" value="P:regulation of plasma membrane sterol distribution"/>
    <property type="evidence" value="ECO:0007669"/>
    <property type="project" value="UniProtKB-UniRule"/>
</dbReference>
<dbReference type="Pfam" id="PF04161">
    <property type="entry name" value="Arv1"/>
    <property type="match status" value="1"/>
</dbReference>
<evidence type="ECO:0000256" key="4">
    <source>
        <dbReference type="ARBA" id="ARBA00022692"/>
    </source>
</evidence>
<evidence type="ECO:0000313" key="12">
    <source>
        <dbReference type="Proteomes" id="UP000029665"/>
    </source>
</evidence>
<comment type="function">
    <text evidence="10">Mediator of sterol homeostasis involved in sterol uptake, trafficking and distribution into membranes.</text>
</comment>
<dbReference type="GO" id="GO:0006665">
    <property type="term" value="P:sphingolipid metabolic process"/>
    <property type="evidence" value="ECO:0007669"/>
    <property type="project" value="UniProtKB-UniRule"/>
</dbReference>
<comment type="caution">
    <text evidence="11">The sequence shown here is derived from an EMBL/GenBank/DDBJ whole genome shotgun (WGS) entry which is preliminary data.</text>
</comment>
<keyword evidence="10" id="KW-0333">Golgi apparatus</keyword>
<evidence type="ECO:0000256" key="10">
    <source>
        <dbReference type="RuleBase" id="RU368065"/>
    </source>
</evidence>
<dbReference type="HOGENOM" id="CLU_860831_0_0_1"/>
<evidence type="ECO:0000256" key="1">
    <source>
        <dbReference type="ARBA" id="ARBA00004477"/>
    </source>
</evidence>
<keyword evidence="12" id="KW-1185">Reference proteome</keyword>
<keyword evidence="8 10" id="KW-0443">Lipid metabolism</keyword>
<dbReference type="InterPro" id="IPR007290">
    <property type="entry name" value="Arv1"/>
</dbReference>
<comment type="similarity">
    <text evidence="2 10">Belongs to the ARV1 family.</text>
</comment>
<evidence type="ECO:0000256" key="2">
    <source>
        <dbReference type="ARBA" id="ARBA00009187"/>
    </source>
</evidence>
<dbReference type="GO" id="GO:0032541">
    <property type="term" value="C:cortical endoplasmic reticulum"/>
    <property type="evidence" value="ECO:0007669"/>
    <property type="project" value="TreeGrafter"/>
</dbReference>
<proteinExistence type="inferred from homology"/>
<name>A0A060SR73_PYCCI</name>
<evidence type="ECO:0000256" key="9">
    <source>
        <dbReference type="ARBA" id="ARBA00023136"/>
    </source>
</evidence>
<evidence type="ECO:0000256" key="8">
    <source>
        <dbReference type="ARBA" id="ARBA00023098"/>
    </source>
</evidence>
<keyword evidence="7 10" id="KW-0445">Lipid transport</keyword>
<protein>
    <recommendedName>
        <fullName evidence="10">Protein ARV</fullName>
    </recommendedName>
</protein>
<evidence type="ECO:0000313" key="11">
    <source>
        <dbReference type="EMBL" id="CDO74943.1"/>
    </source>
</evidence>
<dbReference type="Proteomes" id="UP000029665">
    <property type="component" value="Unassembled WGS sequence"/>
</dbReference>
<keyword evidence="6" id="KW-1133">Transmembrane helix</keyword>
<dbReference type="GO" id="GO:0005789">
    <property type="term" value="C:endoplasmic reticulum membrane"/>
    <property type="evidence" value="ECO:0007669"/>
    <property type="project" value="UniProtKB-SubCell"/>
</dbReference>
<dbReference type="OrthoDB" id="2192830at2759"/>
<dbReference type="EMBL" id="CCBP010000229">
    <property type="protein sequence ID" value="CDO74943.1"/>
    <property type="molecule type" value="Genomic_DNA"/>
</dbReference>
<comment type="subcellular location">
    <subcellularLocation>
        <location evidence="1 10">Endoplasmic reticulum membrane</location>
        <topology evidence="1 10">Multi-pass membrane protein</topology>
    </subcellularLocation>
    <subcellularLocation>
        <location evidence="10">Golgi apparatus membrane</location>
        <topology evidence="10">Multi-pass membrane protein</topology>
    </subcellularLocation>
</comment>
<evidence type="ECO:0000256" key="7">
    <source>
        <dbReference type="ARBA" id="ARBA00023055"/>
    </source>
</evidence>